<protein>
    <submittedName>
        <fullName evidence="1">Uncharacterized protein</fullName>
    </submittedName>
</protein>
<proteinExistence type="predicted"/>
<accession>A0A1S8TAD2</accession>
<dbReference type="STRING" id="29367.CLPUN_37950"/>
<comment type="caution">
    <text evidence="1">The sequence shown here is derived from an EMBL/GenBank/DDBJ whole genome shotgun (WGS) entry which is preliminary data.</text>
</comment>
<dbReference type="EMBL" id="LZZM01000197">
    <property type="protein sequence ID" value="OOM74554.1"/>
    <property type="molecule type" value="Genomic_DNA"/>
</dbReference>
<name>A0A1S8TAD2_9CLOT</name>
<sequence>MNLEKSIKDCISNEIEKGVIEKVIAEKLEECVATAIKDMFGYSGEIKKVIQDKVKSVMIPYLENYDYGKYITKLDCVLVDVLKNSALENKKLLENFKELMSTDGIPNQINLTDIYNKWCEYCEKEIDKDNIENYDYEGGYINTTLNAEEVSSNWSDYENYIVRFECEEDEELNIEFTITRWKKYDKEFHLEWKKSSDLGSLRFMNKFDMYMMNVKQSYSKINLDKECSSDEIFIEYEE</sequence>
<reference evidence="1 2" key="1">
    <citation type="submission" date="2016-05" db="EMBL/GenBank/DDBJ databases">
        <title>Microbial solvent formation.</title>
        <authorList>
            <person name="Poehlein A."/>
            <person name="Montoya Solano J.D."/>
            <person name="Flitsch S."/>
            <person name="Krabben P."/>
            <person name="Duerre P."/>
            <person name="Daniel R."/>
        </authorList>
    </citation>
    <scope>NUCLEOTIDE SEQUENCE [LARGE SCALE GENOMIC DNA]</scope>
    <source>
        <strain evidence="1 2">DSM 2619</strain>
    </source>
</reference>
<dbReference type="Proteomes" id="UP000190890">
    <property type="component" value="Unassembled WGS sequence"/>
</dbReference>
<dbReference type="RefSeq" id="WP_077848793.1">
    <property type="nucleotide sequence ID" value="NZ_LZZM01000197.1"/>
</dbReference>
<dbReference type="AlphaFoldDB" id="A0A1S8TAD2"/>
<organism evidence="1 2">
    <name type="scientific">Clostridium puniceum</name>
    <dbReference type="NCBI Taxonomy" id="29367"/>
    <lineage>
        <taxon>Bacteria</taxon>
        <taxon>Bacillati</taxon>
        <taxon>Bacillota</taxon>
        <taxon>Clostridia</taxon>
        <taxon>Eubacteriales</taxon>
        <taxon>Clostridiaceae</taxon>
        <taxon>Clostridium</taxon>
    </lineage>
</organism>
<keyword evidence="2" id="KW-1185">Reference proteome</keyword>
<evidence type="ECO:0000313" key="1">
    <source>
        <dbReference type="EMBL" id="OOM74554.1"/>
    </source>
</evidence>
<evidence type="ECO:0000313" key="2">
    <source>
        <dbReference type="Proteomes" id="UP000190890"/>
    </source>
</evidence>
<dbReference type="OrthoDB" id="2596212at2"/>
<gene>
    <name evidence="1" type="ORF">CLPUN_37950</name>
</gene>